<comment type="similarity">
    <text evidence="2">Belongs to the MAP7 family.</text>
</comment>
<keyword evidence="8" id="KW-1185">Reference proteome</keyword>
<keyword evidence="3" id="KW-0963">Cytoplasm</keyword>
<comment type="caution">
    <text evidence="7">The sequence shown here is derived from an EMBL/GenBank/DDBJ whole genome shotgun (WGS) entry which is preliminary data.</text>
</comment>
<evidence type="ECO:0000256" key="5">
    <source>
        <dbReference type="ARBA" id="ARBA00023212"/>
    </source>
</evidence>
<proteinExistence type="inferred from homology"/>
<dbReference type="InterPro" id="IPR051483">
    <property type="entry name" value="MAP7_domain-containing"/>
</dbReference>
<dbReference type="Proteomes" id="UP001529510">
    <property type="component" value="Unassembled WGS sequence"/>
</dbReference>
<accession>A0ABD0NYD2</accession>
<keyword evidence="5" id="KW-0206">Cytoskeleton</keyword>
<evidence type="ECO:0000256" key="1">
    <source>
        <dbReference type="ARBA" id="ARBA00004245"/>
    </source>
</evidence>
<dbReference type="PANTHER" id="PTHR15073:SF17">
    <property type="entry name" value="MAP7 DOMAIN CONTAINING 1 ISOFORM X1"/>
    <property type="match status" value="1"/>
</dbReference>
<reference evidence="7 8" key="1">
    <citation type="submission" date="2024-05" db="EMBL/GenBank/DDBJ databases">
        <title>Genome sequencing and assembly of Indian major carp, Cirrhinus mrigala (Hamilton, 1822).</title>
        <authorList>
            <person name="Mohindra V."/>
            <person name="Chowdhury L.M."/>
            <person name="Lal K."/>
            <person name="Jena J.K."/>
        </authorList>
    </citation>
    <scope>NUCLEOTIDE SEQUENCE [LARGE SCALE GENOMIC DNA]</scope>
    <source>
        <strain evidence="7">CM1030</strain>
        <tissue evidence="7">Blood</tissue>
    </source>
</reference>
<dbReference type="GO" id="GO:0005856">
    <property type="term" value="C:cytoskeleton"/>
    <property type="evidence" value="ECO:0007669"/>
    <property type="project" value="UniProtKB-SubCell"/>
</dbReference>
<feature type="non-terminal residue" evidence="7">
    <location>
        <position position="90"/>
    </location>
</feature>
<dbReference type="Pfam" id="PF05672">
    <property type="entry name" value="MAP7"/>
    <property type="match status" value="1"/>
</dbReference>
<dbReference type="InterPro" id="IPR008604">
    <property type="entry name" value="MAP7_fam"/>
</dbReference>
<sequence length="90" mass="9633">VPDITVSSAPATPLTPSAPITVAPQTPEAANVAATPSRSLSPEPGPPIAKPTAGTNDPEEAARVLAEKRRQAREQREREEQERRDQEQKS</sequence>
<feature type="region of interest" description="Disordered" evidence="6">
    <location>
        <begin position="1"/>
        <end position="90"/>
    </location>
</feature>
<organism evidence="7 8">
    <name type="scientific">Cirrhinus mrigala</name>
    <name type="common">Mrigala</name>
    <dbReference type="NCBI Taxonomy" id="683832"/>
    <lineage>
        <taxon>Eukaryota</taxon>
        <taxon>Metazoa</taxon>
        <taxon>Chordata</taxon>
        <taxon>Craniata</taxon>
        <taxon>Vertebrata</taxon>
        <taxon>Euteleostomi</taxon>
        <taxon>Actinopterygii</taxon>
        <taxon>Neopterygii</taxon>
        <taxon>Teleostei</taxon>
        <taxon>Ostariophysi</taxon>
        <taxon>Cypriniformes</taxon>
        <taxon>Cyprinidae</taxon>
        <taxon>Labeoninae</taxon>
        <taxon>Labeonini</taxon>
        <taxon>Cirrhinus</taxon>
    </lineage>
</organism>
<dbReference type="PANTHER" id="PTHR15073">
    <property type="entry name" value="MICROTUBULE-ASSOCIATED PROTEIN"/>
    <property type="match status" value="1"/>
</dbReference>
<evidence type="ECO:0000313" key="8">
    <source>
        <dbReference type="Proteomes" id="UP001529510"/>
    </source>
</evidence>
<comment type="subcellular location">
    <subcellularLocation>
        <location evidence="1">Cytoplasm</location>
        <location evidence="1">Cytoskeleton</location>
    </subcellularLocation>
</comment>
<evidence type="ECO:0000256" key="4">
    <source>
        <dbReference type="ARBA" id="ARBA00023054"/>
    </source>
</evidence>
<name>A0ABD0NYD2_CIRMR</name>
<evidence type="ECO:0000313" key="7">
    <source>
        <dbReference type="EMBL" id="KAL0166820.1"/>
    </source>
</evidence>
<protein>
    <submittedName>
        <fullName evidence="7">Uncharacterized protein</fullName>
    </submittedName>
</protein>
<feature type="compositionally biased region" description="Basic and acidic residues" evidence="6">
    <location>
        <begin position="60"/>
        <end position="90"/>
    </location>
</feature>
<dbReference type="EMBL" id="JAMKFB020000019">
    <property type="protein sequence ID" value="KAL0166820.1"/>
    <property type="molecule type" value="Genomic_DNA"/>
</dbReference>
<evidence type="ECO:0000256" key="6">
    <source>
        <dbReference type="SAM" id="MobiDB-lite"/>
    </source>
</evidence>
<feature type="non-terminal residue" evidence="7">
    <location>
        <position position="1"/>
    </location>
</feature>
<evidence type="ECO:0000256" key="3">
    <source>
        <dbReference type="ARBA" id="ARBA00022490"/>
    </source>
</evidence>
<evidence type="ECO:0000256" key="2">
    <source>
        <dbReference type="ARBA" id="ARBA00007525"/>
    </source>
</evidence>
<gene>
    <name evidence="7" type="ORF">M9458_038664</name>
</gene>
<keyword evidence="4" id="KW-0175">Coiled coil</keyword>
<dbReference type="AlphaFoldDB" id="A0ABD0NYD2"/>
<feature type="compositionally biased region" description="Low complexity" evidence="6">
    <location>
        <begin position="1"/>
        <end position="19"/>
    </location>
</feature>